<dbReference type="Proteomes" id="UP000001593">
    <property type="component" value="Unassembled WGS sequence"/>
</dbReference>
<sequence>EEQQERIKAEKIRIALEKLRAARVKKLVVKVYNDEDPTSKTIAIDQTWTSWEVCKKMMRKNDAEPDPNWVLVERLPELCIERSLEDHESVVDVVSSWPWENNNRIVINNKREKYALFKNPQNYLLSSDTSAGAAQLAEKSKDILLQEYFNESAMRLPELDGVLYLKEGKKSWKKHYFALRASGIYYTPKGKTKSSRDLVCLIKFEFVNIYYGNASFKKKFKAPTDYCFILKHPEYHEVESKAIKYFCAEDVKTFNRWVVCIKLAKYGYQLLENYSETQDEMENLAFTLDKNRFPKAASFSVSARSDENDESQVGSQSFSVTSYQQQKRKPKTIGNLFSDAWKKGTEYEE</sequence>
<dbReference type="AlphaFoldDB" id="A7SKL3"/>
<feature type="domain" description="Ras-associating" evidence="3">
    <location>
        <begin position="25"/>
        <end position="112"/>
    </location>
</feature>
<feature type="domain" description="PH" evidence="2">
    <location>
        <begin position="156"/>
        <end position="266"/>
    </location>
</feature>
<reference evidence="4 5" key="1">
    <citation type="journal article" date="2007" name="Science">
        <title>Sea anemone genome reveals ancestral eumetazoan gene repertoire and genomic organization.</title>
        <authorList>
            <person name="Putnam N.H."/>
            <person name="Srivastava M."/>
            <person name="Hellsten U."/>
            <person name="Dirks B."/>
            <person name="Chapman J."/>
            <person name="Salamov A."/>
            <person name="Terry A."/>
            <person name="Shapiro H."/>
            <person name="Lindquist E."/>
            <person name="Kapitonov V.V."/>
            <person name="Jurka J."/>
            <person name="Genikhovich G."/>
            <person name="Grigoriev I.V."/>
            <person name="Lucas S.M."/>
            <person name="Steele R.E."/>
            <person name="Finnerty J.R."/>
            <person name="Technau U."/>
            <person name="Martindale M.Q."/>
            <person name="Rokhsar D.S."/>
        </authorList>
    </citation>
    <scope>NUCLEOTIDE SEQUENCE [LARGE SCALE GENOMIC DNA]</scope>
    <source>
        <strain evidence="5">CH2 X CH6</strain>
    </source>
</reference>
<gene>
    <name evidence="4" type="ORF">NEMVEDRAFT_v1g12086</name>
</gene>
<dbReference type="CDD" id="cd01259">
    <property type="entry name" value="PH_APBB1IP"/>
    <property type="match status" value="1"/>
</dbReference>
<dbReference type="InParanoid" id="A7SKL3"/>
<dbReference type="STRING" id="45351.A7SKL3"/>
<organism evidence="4 5">
    <name type="scientific">Nematostella vectensis</name>
    <name type="common">Starlet sea anemone</name>
    <dbReference type="NCBI Taxonomy" id="45351"/>
    <lineage>
        <taxon>Eukaryota</taxon>
        <taxon>Metazoa</taxon>
        <taxon>Cnidaria</taxon>
        <taxon>Anthozoa</taxon>
        <taxon>Hexacorallia</taxon>
        <taxon>Actiniaria</taxon>
        <taxon>Edwardsiidae</taxon>
        <taxon>Nematostella</taxon>
    </lineage>
</organism>
<name>A7SKL3_NEMVE</name>
<dbReference type="InterPro" id="IPR001849">
    <property type="entry name" value="PH_domain"/>
</dbReference>
<dbReference type="InterPro" id="IPR000159">
    <property type="entry name" value="RA_dom"/>
</dbReference>
<dbReference type="PROSITE" id="PS50200">
    <property type="entry name" value="RA"/>
    <property type="match status" value="1"/>
</dbReference>
<dbReference type="eggNOG" id="KOG3751">
    <property type="taxonomic scope" value="Eukaryota"/>
</dbReference>
<evidence type="ECO:0000313" key="5">
    <source>
        <dbReference type="Proteomes" id="UP000001593"/>
    </source>
</evidence>
<dbReference type="InterPro" id="IPR039664">
    <property type="entry name" value="GRB/APBB1IP"/>
</dbReference>
<proteinExistence type="predicted"/>
<dbReference type="Gene3D" id="3.10.20.90">
    <property type="entry name" value="Phosphatidylinositol 3-kinase Catalytic Subunit, Chain A, domain 1"/>
    <property type="match status" value="1"/>
</dbReference>
<accession>A7SKL3</accession>
<evidence type="ECO:0000313" key="4">
    <source>
        <dbReference type="EMBL" id="EDO35745.1"/>
    </source>
</evidence>
<dbReference type="SUPFAM" id="SSF54236">
    <property type="entry name" value="Ubiquitin-like"/>
    <property type="match status" value="1"/>
</dbReference>
<dbReference type="Pfam" id="PF21989">
    <property type="entry name" value="RA_2"/>
    <property type="match status" value="1"/>
</dbReference>
<feature type="non-terminal residue" evidence="4">
    <location>
        <position position="349"/>
    </location>
</feature>
<dbReference type="InterPro" id="IPR011993">
    <property type="entry name" value="PH-like_dom_sf"/>
</dbReference>
<dbReference type="InterPro" id="IPR029071">
    <property type="entry name" value="Ubiquitin-like_domsf"/>
</dbReference>
<feature type="non-terminal residue" evidence="4">
    <location>
        <position position="1"/>
    </location>
</feature>
<dbReference type="CDD" id="cd17112">
    <property type="entry name" value="RA_MRL_like"/>
    <property type="match status" value="1"/>
</dbReference>
<dbReference type="SUPFAM" id="SSF50729">
    <property type="entry name" value="PH domain-like"/>
    <property type="match status" value="1"/>
</dbReference>
<dbReference type="PhylomeDB" id="A7SKL3"/>
<keyword evidence="5" id="KW-1185">Reference proteome</keyword>
<dbReference type="EMBL" id="DS469689">
    <property type="protein sequence ID" value="EDO35745.1"/>
    <property type="molecule type" value="Genomic_DNA"/>
</dbReference>
<dbReference type="OMA" id="ASSLSAX"/>
<dbReference type="PANTHER" id="PTHR11243">
    <property type="entry name" value="GROWTH FACTOR RECEPTOR-BOUND PROTEIN"/>
    <property type="match status" value="1"/>
</dbReference>
<feature type="compositionally biased region" description="Polar residues" evidence="1">
    <location>
        <begin position="311"/>
        <end position="325"/>
    </location>
</feature>
<dbReference type="PROSITE" id="PS50003">
    <property type="entry name" value="PH_DOMAIN"/>
    <property type="match status" value="1"/>
</dbReference>
<dbReference type="SMART" id="SM00314">
    <property type="entry name" value="RA"/>
    <property type="match status" value="1"/>
</dbReference>
<evidence type="ECO:0000256" key="1">
    <source>
        <dbReference type="SAM" id="MobiDB-lite"/>
    </source>
</evidence>
<dbReference type="SMART" id="SM00233">
    <property type="entry name" value="PH"/>
    <property type="match status" value="1"/>
</dbReference>
<dbReference type="InterPro" id="IPR039665">
    <property type="entry name" value="PH_APBB1IP"/>
</dbReference>
<dbReference type="Gene3D" id="2.30.29.30">
    <property type="entry name" value="Pleckstrin-homology domain (PH domain)/Phosphotyrosine-binding domain (PTB)"/>
    <property type="match status" value="1"/>
</dbReference>
<protein>
    <submittedName>
        <fullName evidence="4">Uncharacterized protein</fullName>
    </submittedName>
</protein>
<dbReference type="GO" id="GO:0007165">
    <property type="term" value="P:signal transduction"/>
    <property type="evidence" value="ECO:0007669"/>
    <property type="project" value="InterPro"/>
</dbReference>
<dbReference type="PANTHER" id="PTHR11243:SF23">
    <property type="entry name" value="LD06925P"/>
    <property type="match status" value="1"/>
</dbReference>
<dbReference type="FunCoup" id="A7SKL3">
    <property type="interactions" value="27"/>
</dbReference>
<evidence type="ECO:0000259" key="2">
    <source>
        <dbReference type="PROSITE" id="PS50003"/>
    </source>
</evidence>
<evidence type="ECO:0000259" key="3">
    <source>
        <dbReference type="PROSITE" id="PS50200"/>
    </source>
</evidence>
<dbReference type="HOGENOM" id="CLU_023207_1_1_1"/>
<feature type="region of interest" description="Disordered" evidence="1">
    <location>
        <begin position="303"/>
        <end position="329"/>
    </location>
</feature>
<dbReference type="Pfam" id="PF00169">
    <property type="entry name" value="PH"/>
    <property type="match status" value="1"/>
</dbReference>